<organism evidence="2 3">
    <name type="scientific">Apiospora arundinis</name>
    <dbReference type="NCBI Taxonomy" id="335852"/>
    <lineage>
        <taxon>Eukaryota</taxon>
        <taxon>Fungi</taxon>
        <taxon>Dikarya</taxon>
        <taxon>Ascomycota</taxon>
        <taxon>Pezizomycotina</taxon>
        <taxon>Sordariomycetes</taxon>
        <taxon>Xylariomycetidae</taxon>
        <taxon>Amphisphaeriales</taxon>
        <taxon>Apiosporaceae</taxon>
        <taxon>Apiospora</taxon>
    </lineage>
</organism>
<comment type="caution">
    <text evidence="2">The sequence shown here is derived from an EMBL/GenBank/DDBJ whole genome shotgun (WGS) entry which is preliminary data.</text>
</comment>
<proteinExistence type="predicted"/>
<dbReference type="Proteomes" id="UP001390339">
    <property type="component" value="Unassembled WGS sequence"/>
</dbReference>
<feature type="region of interest" description="Disordered" evidence="1">
    <location>
        <begin position="21"/>
        <end position="63"/>
    </location>
</feature>
<reference evidence="2 3" key="1">
    <citation type="journal article" date="2024" name="IMA Fungus">
        <title>Apiospora arundinis, a panoply of carbohydrate-active enzymes and secondary metabolites.</title>
        <authorList>
            <person name="Sorensen T."/>
            <person name="Petersen C."/>
            <person name="Muurmann A.T."/>
            <person name="Christiansen J.V."/>
            <person name="Brundto M.L."/>
            <person name="Overgaard C.K."/>
            <person name="Boysen A.T."/>
            <person name="Wollenberg R.D."/>
            <person name="Larsen T.O."/>
            <person name="Sorensen J.L."/>
            <person name="Nielsen K.L."/>
            <person name="Sondergaard T.E."/>
        </authorList>
    </citation>
    <scope>NUCLEOTIDE SEQUENCE [LARGE SCALE GENOMIC DNA]</scope>
    <source>
        <strain evidence="2 3">AAU 773</strain>
    </source>
</reference>
<dbReference type="EMBL" id="JAPCWZ010000003">
    <property type="protein sequence ID" value="KAK8874674.1"/>
    <property type="molecule type" value="Genomic_DNA"/>
</dbReference>
<sequence length="170" mass="18139">MVGPWNPPPPPPAVATVVHEAKAKAEAQSSALEIFPPPTDRALDHKKQSPETEATPAVPKQEYINHHTANGPETILATPEQTHPTPIKVQAVDDEKQLPSSEATSAIPEQSHLTTATTIEVHVGNGSTPHKVSKRPGVSRQSGTLSLFSQQLLNISITTHSNVTTPKTRA</sequence>
<evidence type="ECO:0000256" key="1">
    <source>
        <dbReference type="SAM" id="MobiDB-lite"/>
    </source>
</evidence>
<name>A0ABR2JA54_9PEZI</name>
<protein>
    <submittedName>
        <fullName evidence="2">Uncharacterized protein</fullName>
    </submittedName>
</protein>
<accession>A0ABR2JA54</accession>
<evidence type="ECO:0000313" key="3">
    <source>
        <dbReference type="Proteomes" id="UP001390339"/>
    </source>
</evidence>
<evidence type="ECO:0000313" key="2">
    <source>
        <dbReference type="EMBL" id="KAK8874674.1"/>
    </source>
</evidence>
<keyword evidence="3" id="KW-1185">Reference proteome</keyword>
<feature type="compositionally biased region" description="Basic and acidic residues" evidence="1">
    <location>
        <begin position="41"/>
        <end position="50"/>
    </location>
</feature>
<gene>
    <name evidence="2" type="ORF">PGQ11_005188</name>
</gene>